<feature type="repeat" description="WD" evidence="15">
    <location>
        <begin position="247"/>
        <end position="289"/>
    </location>
</feature>
<dbReference type="Gene3D" id="1.20.940.10">
    <property type="entry name" value="Functional domain of the splicing factor Prp18"/>
    <property type="match status" value="1"/>
</dbReference>
<evidence type="ECO:0000256" key="8">
    <source>
        <dbReference type="ARBA" id="ARBA00022737"/>
    </source>
</evidence>
<protein>
    <recommendedName>
        <fullName evidence="5">Protein transport protein SEC31</fullName>
    </recommendedName>
    <alternativeName>
        <fullName evidence="4">Protein transport protein sec31</fullName>
    </alternativeName>
</protein>
<dbReference type="eggNOG" id="KOG0307">
    <property type="taxonomic scope" value="Eukaryota"/>
</dbReference>
<dbReference type="PANTHER" id="PTHR13923">
    <property type="entry name" value="SEC31-RELATED PROTEIN"/>
    <property type="match status" value="1"/>
</dbReference>
<keyword evidence="9" id="KW-0256">Endoplasmic reticulum</keyword>
<dbReference type="Proteomes" id="UP000006790">
    <property type="component" value="Chromosome 8"/>
</dbReference>
<dbReference type="Gene3D" id="2.130.10.10">
    <property type="entry name" value="YVTN repeat-like/Quinoprotein amine dehydrogenase"/>
    <property type="match status" value="1"/>
</dbReference>
<dbReference type="SMART" id="SM00320">
    <property type="entry name" value="WD40"/>
    <property type="match status" value="6"/>
</dbReference>
<evidence type="ECO:0000256" key="10">
    <source>
        <dbReference type="ARBA" id="ARBA00022892"/>
    </source>
</evidence>
<keyword evidence="7 15" id="KW-0853">WD repeat</keyword>
<feature type="compositionally biased region" description="Polar residues" evidence="16">
    <location>
        <begin position="974"/>
        <end position="983"/>
    </location>
</feature>
<feature type="region of interest" description="Disordered" evidence="16">
    <location>
        <begin position="931"/>
        <end position="1122"/>
    </location>
</feature>
<dbReference type="InterPro" id="IPR001680">
    <property type="entry name" value="WD40_rpt"/>
</dbReference>
<dbReference type="PROSITE" id="PS50294">
    <property type="entry name" value="WD_REPEATS_REGION"/>
    <property type="match status" value="1"/>
</dbReference>
<evidence type="ECO:0000256" key="12">
    <source>
        <dbReference type="ARBA" id="ARBA00023136"/>
    </source>
</evidence>
<dbReference type="Gene3D" id="1.25.40.980">
    <property type="match status" value="1"/>
</dbReference>
<dbReference type="GO" id="GO:0007029">
    <property type="term" value="P:endoplasmic reticulum organization"/>
    <property type="evidence" value="ECO:0007669"/>
    <property type="project" value="TreeGrafter"/>
</dbReference>
<evidence type="ECO:0000256" key="13">
    <source>
        <dbReference type="ARBA" id="ARBA00023329"/>
    </source>
</evidence>
<evidence type="ECO:0000256" key="2">
    <source>
        <dbReference type="ARBA" id="ARBA00004397"/>
    </source>
</evidence>
<evidence type="ECO:0000313" key="19">
    <source>
        <dbReference type="EMBL" id="AET41357.1"/>
    </source>
</evidence>
<dbReference type="InterPro" id="IPR015943">
    <property type="entry name" value="WD40/YVTN_repeat-like_dom_sf"/>
</dbReference>
<evidence type="ECO:0000256" key="15">
    <source>
        <dbReference type="PROSITE-ProRule" id="PRU00221"/>
    </source>
</evidence>
<dbReference type="SUPFAM" id="SSF50978">
    <property type="entry name" value="WD40 repeat-like"/>
    <property type="match status" value="1"/>
</dbReference>
<dbReference type="OMA" id="AQWAFGG"/>
<feature type="compositionally biased region" description="Polar residues" evidence="16">
    <location>
        <begin position="937"/>
        <end position="947"/>
    </location>
</feature>
<dbReference type="InterPro" id="IPR036322">
    <property type="entry name" value="WD40_repeat_dom_sf"/>
</dbReference>
<dbReference type="KEGG" id="erc:Ecym_8061"/>
<dbReference type="GO" id="GO:1902953">
    <property type="term" value="P:positive regulation of ER to Golgi vesicle-mediated transport"/>
    <property type="evidence" value="ECO:0007669"/>
    <property type="project" value="EnsemblFungi"/>
</dbReference>
<dbReference type="GO" id="GO:0015031">
    <property type="term" value="P:protein transport"/>
    <property type="evidence" value="ECO:0007669"/>
    <property type="project" value="UniProtKB-KW"/>
</dbReference>
<dbReference type="GeneID" id="11469844"/>
<keyword evidence="13" id="KW-0968">Cytoplasmic vesicle</keyword>
<sequence>MVKLVEYPRTATFAWSNDKVPLLATGTASGTVDADFSSASTLELWSVLSRDARTPQGMIVADAKFNDLEWSKDGSILAGALDNGVVEFFKPEELRSVAKVKKHTTAVQTLRFNAKQSNVLVSGGSQGEIYVWDTNKIATQGYSPFGPGVAMTPIEEVQSLAWNQTLAHVFASAGSSGFASIWDLKAKKEVIHLSYTSPTSGLKNQLSVVEWHPSNSTKVATATGNDNEPVILVWDLRNSNAPLKVLSQGHSKGILSLDWCQQDDKLMISSGRDNTCILWNPEEAQKLTQFPTRGNWCFKTKFAPEAPDLFASASFDNKVQVQTLQNLANKLDLDETAFKQQESDTEFWNNVSQNESNEKPNVTKLQAPVWYGNKSPAAQWAFGGKLVSISSDGRSVNVTKPYLAGFNKNSSLDEALQTKDFIPIINKRLAQTIDSTNEEDWALLESLSMDGMDTYLKESLTFDGDDTVDFSTETREEDFFSNLTERFDPHGPFELDDSNPAIITSLLKGDLTKAINSTLEHGLLLESLIIALNSEDEELKQKVKNAYFSKYANTSSLARMLYSVSQRQVDDIVDNVHVSQWKHIVSAINTYAKDENKNEFLNRLGDRLLQAGERQNAVTVYLAGNSLEKVASIWLRELPSLEEKFRSQKSTLNEAHIECLTEFVERFTVLSRYVNNTSSTTLTNDELISKFLEFVNLTSFSGDFELALKFLDNLPGDNPQVKTEKQRVLIASGKFGNTSTVRKAKYGSNSSVAPGTSMPIGGLPAPNQLADRVPAYNGAGANAVGQNMQPLMQRQNAYGATTAYPANVLPSNRYAPSSSVSPSTTTPANTHAQLAAPSNSYAPSTNNPYAPSPNLGFIPATPGANNMYDAPHQGRNLSQQAPLSSLDPNSRVLSGQKPYLNKSANNGWNDLPEIVKEKNTRAKAVSTAPMNVAPGQGLQSTGGSATNAVPPPPPLSRVTSATSVVGSLLPPPQRTSRTPSMVQANLNNAAPVNPYAPPATSKNPASPPTNPYAPPSFTPTSSASPYAPPPPPLAHSATTAQPNPYGPPPSTVSAPPKSVPAPPPKSKTRKSASGTGNIDSANELLTSIQKPPNGSAAPSRQPGLSSTPVDPGSIAEEPSVVPPEQQSLIEFLTEELARVTPLVPAEYNKQLKDCNKRLRILFGHIEKQDLLSPPTIEKLHNIVSLLKERNYSAALAVHVDIATNHAQEAGNWLTGVKRLIGLAEATSG</sequence>
<dbReference type="InParanoid" id="G8JWY3"/>
<dbReference type="EMBL" id="CP002504">
    <property type="protein sequence ID" value="AET41357.1"/>
    <property type="molecule type" value="Genomic_DNA"/>
</dbReference>
<dbReference type="FunCoup" id="G8JWY3">
    <property type="interactions" value="720"/>
</dbReference>
<feature type="domain" description="Sec16 Sec23-binding" evidence="18">
    <location>
        <begin position="503"/>
        <end position="675"/>
    </location>
</feature>
<feature type="compositionally biased region" description="Pro residues" evidence="16">
    <location>
        <begin position="1005"/>
        <end position="1017"/>
    </location>
</feature>
<dbReference type="HOGENOM" id="CLU_003033_2_0_1"/>
<evidence type="ECO:0000256" key="7">
    <source>
        <dbReference type="ARBA" id="ARBA00022574"/>
    </source>
</evidence>
<name>G8JWY3_ERECY</name>
<dbReference type="Pfam" id="PF12931">
    <property type="entry name" value="TPR_Sec16"/>
    <property type="match status" value="1"/>
</dbReference>
<feature type="domain" description="SRA1/Sec31" evidence="17">
    <location>
        <begin position="1091"/>
        <end position="1221"/>
    </location>
</feature>
<organism evidence="19 20">
    <name type="scientific">Eremothecium cymbalariae (strain CBS 270.75 / DBVPG 7215 / KCTC 17166 / NRRL Y-17582)</name>
    <name type="common">Yeast</name>
    <dbReference type="NCBI Taxonomy" id="931890"/>
    <lineage>
        <taxon>Eukaryota</taxon>
        <taxon>Fungi</taxon>
        <taxon>Dikarya</taxon>
        <taxon>Ascomycota</taxon>
        <taxon>Saccharomycotina</taxon>
        <taxon>Saccharomycetes</taxon>
        <taxon>Saccharomycetales</taxon>
        <taxon>Saccharomycetaceae</taxon>
        <taxon>Eremothecium</taxon>
    </lineage>
</organism>
<feature type="compositionally biased region" description="Polar residues" evidence="16">
    <location>
        <begin position="1071"/>
        <end position="1108"/>
    </location>
</feature>
<feature type="repeat" description="WD" evidence="15">
    <location>
        <begin position="100"/>
        <end position="133"/>
    </location>
</feature>
<evidence type="ECO:0000256" key="11">
    <source>
        <dbReference type="ARBA" id="ARBA00022927"/>
    </source>
</evidence>
<dbReference type="GO" id="GO:0030127">
    <property type="term" value="C:COPII vesicle coat"/>
    <property type="evidence" value="ECO:0007669"/>
    <property type="project" value="EnsemblFungi"/>
</dbReference>
<dbReference type="AlphaFoldDB" id="G8JWY3"/>
<evidence type="ECO:0000256" key="6">
    <source>
        <dbReference type="ARBA" id="ARBA00022448"/>
    </source>
</evidence>
<evidence type="ECO:0000256" key="5">
    <source>
        <dbReference type="ARBA" id="ARBA00021236"/>
    </source>
</evidence>
<dbReference type="SUPFAM" id="SSF47938">
    <property type="entry name" value="Functional domain of the splicing factor Prp18"/>
    <property type="match status" value="1"/>
</dbReference>
<keyword evidence="10" id="KW-0931">ER-Golgi transport</keyword>
<comment type="similarity">
    <text evidence="3">Belongs to the WD repeat SEC31 family.</text>
</comment>
<comment type="subcellular location">
    <subcellularLocation>
        <location evidence="1">Cytoplasmic vesicle</location>
        <location evidence="1">COPII-coated vesicle membrane</location>
        <topology evidence="1">Peripheral membrane protein</topology>
        <orientation evidence="1">Cytoplasmic side</orientation>
    </subcellularLocation>
    <subcellularLocation>
        <location evidence="2">Endoplasmic reticulum membrane</location>
        <topology evidence="2">Peripheral membrane protein</topology>
        <orientation evidence="2">Cytoplasmic side</orientation>
    </subcellularLocation>
</comment>
<evidence type="ECO:0000256" key="9">
    <source>
        <dbReference type="ARBA" id="ARBA00022824"/>
    </source>
</evidence>
<dbReference type="GO" id="GO:0005198">
    <property type="term" value="F:structural molecule activity"/>
    <property type="evidence" value="ECO:0007669"/>
    <property type="project" value="EnsemblFungi"/>
</dbReference>
<keyword evidence="6" id="KW-0813">Transport</keyword>
<evidence type="ECO:0000259" key="18">
    <source>
        <dbReference type="Pfam" id="PF12931"/>
    </source>
</evidence>
<evidence type="ECO:0000259" key="17">
    <source>
        <dbReference type="Pfam" id="PF07304"/>
    </source>
</evidence>
<dbReference type="Gene3D" id="2.20.25.400">
    <property type="match status" value="1"/>
</dbReference>
<dbReference type="GO" id="GO:0090110">
    <property type="term" value="P:COPII-coated vesicle cargo loading"/>
    <property type="evidence" value="ECO:0007669"/>
    <property type="project" value="TreeGrafter"/>
</dbReference>
<dbReference type="RefSeq" id="XP_003648174.1">
    <property type="nucleotide sequence ID" value="XM_003648126.1"/>
</dbReference>
<proteinExistence type="inferred from homology"/>
<accession>G8JWY3</accession>
<feature type="compositionally biased region" description="Polar residues" evidence="16">
    <location>
        <begin position="836"/>
        <end position="849"/>
    </location>
</feature>
<keyword evidence="8" id="KW-0677">Repeat</keyword>
<dbReference type="GO" id="GO:0005789">
    <property type="term" value="C:endoplasmic reticulum membrane"/>
    <property type="evidence" value="ECO:0007669"/>
    <property type="project" value="UniProtKB-SubCell"/>
</dbReference>
<dbReference type="OrthoDB" id="542917at2759"/>
<reference evidence="20" key="1">
    <citation type="journal article" date="2012" name="G3 (Bethesda)">
        <title>Pichia sorbitophila, an interspecies yeast hybrid reveals early steps of genome resolution following polyploidization.</title>
        <authorList>
            <person name="Leh Louis V."/>
            <person name="Despons L."/>
            <person name="Friedrich A."/>
            <person name="Martin T."/>
            <person name="Durrens P."/>
            <person name="Casaregola S."/>
            <person name="Neuveglise C."/>
            <person name="Fairhead C."/>
            <person name="Marck C."/>
            <person name="Cruz J.A."/>
            <person name="Straub M.L."/>
            <person name="Kugler V."/>
            <person name="Sacerdot C."/>
            <person name="Uzunov Z."/>
            <person name="Thierry A."/>
            <person name="Weiss S."/>
            <person name="Bleykasten C."/>
            <person name="De Montigny J."/>
            <person name="Jacques N."/>
            <person name="Jung P."/>
            <person name="Lemaire M."/>
            <person name="Mallet S."/>
            <person name="Morel G."/>
            <person name="Richard G.F."/>
            <person name="Sarkar A."/>
            <person name="Savel G."/>
            <person name="Schacherer J."/>
            <person name="Seret M.L."/>
            <person name="Talla E."/>
            <person name="Samson G."/>
            <person name="Jubin C."/>
            <person name="Poulain J."/>
            <person name="Vacherie B."/>
            <person name="Barbe V."/>
            <person name="Pelletier E."/>
            <person name="Sherman D.J."/>
            <person name="Westhof E."/>
            <person name="Weissenbach J."/>
            <person name="Baret P.V."/>
            <person name="Wincker P."/>
            <person name="Gaillardin C."/>
            <person name="Dujon B."/>
            <person name="Souciet J.L."/>
        </authorList>
    </citation>
    <scope>NUCLEOTIDE SEQUENCE [LARGE SCALE GENOMIC DNA]</scope>
    <source>
        <strain evidence="20">CBS 270.75 / DBVPG 7215 / KCTC 17166 / NRRL Y-17582</strain>
    </source>
</reference>
<dbReference type="InterPro" id="IPR009917">
    <property type="entry name" value="SRA1/Sec31"/>
</dbReference>
<dbReference type="InterPro" id="IPR024298">
    <property type="entry name" value="Sec16_Sec23-bd"/>
</dbReference>
<dbReference type="STRING" id="931890.G8JWY3"/>
<feature type="region of interest" description="Disordered" evidence="16">
    <location>
        <begin position="836"/>
        <end position="906"/>
    </location>
</feature>
<keyword evidence="12" id="KW-0472">Membrane</keyword>
<feature type="compositionally biased region" description="Low complexity" evidence="16">
    <location>
        <begin position="984"/>
        <end position="993"/>
    </location>
</feature>
<dbReference type="PANTHER" id="PTHR13923:SF11">
    <property type="entry name" value="SECRETORY 31, ISOFORM D"/>
    <property type="match status" value="1"/>
</dbReference>
<dbReference type="Pfam" id="PF07304">
    <property type="entry name" value="SRA1"/>
    <property type="match status" value="1"/>
</dbReference>
<evidence type="ECO:0000256" key="3">
    <source>
        <dbReference type="ARBA" id="ARBA00009358"/>
    </source>
</evidence>
<dbReference type="GO" id="GO:0070971">
    <property type="term" value="C:endoplasmic reticulum exit site"/>
    <property type="evidence" value="ECO:0007669"/>
    <property type="project" value="TreeGrafter"/>
</dbReference>
<dbReference type="InterPro" id="IPR040251">
    <property type="entry name" value="SEC31-like"/>
</dbReference>
<dbReference type="GO" id="GO:0070863">
    <property type="term" value="P:positive regulation of protein exit from endoplasmic reticulum"/>
    <property type="evidence" value="ECO:0007669"/>
    <property type="project" value="EnsemblFungi"/>
</dbReference>
<evidence type="ECO:0000256" key="4">
    <source>
        <dbReference type="ARBA" id="ARBA00013507"/>
    </source>
</evidence>
<dbReference type="Pfam" id="PF00400">
    <property type="entry name" value="WD40"/>
    <property type="match status" value="2"/>
</dbReference>
<gene>
    <name evidence="19" type="ordered locus">Ecym_8061</name>
</gene>
<evidence type="ECO:0000256" key="1">
    <source>
        <dbReference type="ARBA" id="ARBA00004299"/>
    </source>
</evidence>
<feature type="compositionally biased region" description="Polar residues" evidence="16">
    <location>
        <begin position="875"/>
        <end position="893"/>
    </location>
</feature>
<evidence type="ECO:0000256" key="16">
    <source>
        <dbReference type="SAM" id="MobiDB-lite"/>
    </source>
</evidence>
<dbReference type="InterPro" id="IPR021614">
    <property type="entry name" value="Sec31"/>
</dbReference>
<evidence type="ECO:0000313" key="20">
    <source>
        <dbReference type="Proteomes" id="UP000006790"/>
    </source>
</evidence>
<keyword evidence="11" id="KW-0653">Protein transport</keyword>
<dbReference type="PROSITE" id="PS50082">
    <property type="entry name" value="WD_REPEATS_2"/>
    <property type="match status" value="2"/>
</dbReference>
<evidence type="ECO:0000256" key="14">
    <source>
        <dbReference type="ARBA" id="ARBA00025471"/>
    </source>
</evidence>
<dbReference type="Pfam" id="PF11549">
    <property type="entry name" value="Sec31"/>
    <property type="match status" value="1"/>
</dbReference>
<comment type="function">
    <text evidence="14">Component of the coat protein complex II (COPII) which promotes the formation of transport vesicles from the endoplasmic reticulum (ER). The coat has two main functions, the physical deformation of the endoplasmic reticulum membrane into vesicles and the selection of cargo molecules.</text>
</comment>
<dbReference type="Gene3D" id="6.10.140.1600">
    <property type="match status" value="1"/>
</dbReference>
<keyword evidence="20" id="KW-1185">Reference proteome</keyword>